<dbReference type="AlphaFoldDB" id="A0A5D2CMU2"/>
<accession>A0A5D2CMU2</accession>
<feature type="compositionally biased region" description="Basic residues" evidence="1">
    <location>
        <begin position="1"/>
        <end position="16"/>
    </location>
</feature>
<gene>
    <name evidence="2" type="ORF">ES288_D05G244600v1</name>
</gene>
<protein>
    <submittedName>
        <fullName evidence="2">Uncharacterized protein</fullName>
    </submittedName>
</protein>
<dbReference type="Proteomes" id="UP000323506">
    <property type="component" value="Chromosome D05"/>
</dbReference>
<keyword evidence="3" id="KW-1185">Reference proteome</keyword>
<proteinExistence type="predicted"/>
<dbReference type="EMBL" id="CM017705">
    <property type="protein sequence ID" value="TYG69615.1"/>
    <property type="molecule type" value="Genomic_DNA"/>
</dbReference>
<sequence length="75" mass="7978">MRRLVIPRGTRPHKKGGLSARPLGNCTSKEASPISSYANATVQPEGGAPLSHITPSDVLFLCHHGTLCVFLLLNS</sequence>
<reference evidence="2 3" key="1">
    <citation type="submission" date="2019-06" db="EMBL/GenBank/DDBJ databases">
        <title>WGS assembly of Gossypium darwinii.</title>
        <authorList>
            <person name="Chen Z.J."/>
            <person name="Sreedasyam A."/>
            <person name="Ando A."/>
            <person name="Song Q."/>
            <person name="De L."/>
            <person name="Hulse-Kemp A."/>
            <person name="Ding M."/>
            <person name="Ye W."/>
            <person name="Kirkbride R."/>
            <person name="Jenkins J."/>
            <person name="Plott C."/>
            <person name="Lovell J."/>
            <person name="Lin Y.-M."/>
            <person name="Vaughn R."/>
            <person name="Liu B."/>
            <person name="Li W."/>
            <person name="Simpson S."/>
            <person name="Scheffler B."/>
            <person name="Saski C."/>
            <person name="Grover C."/>
            <person name="Hu G."/>
            <person name="Conover J."/>
            <person name="Carlson J."/>
            <person name="Shu S."/>
            <person name="Boston L."/>
            <person name="Williams M."/>
            <person name="Peterson D."/>
            <person name="Mcgee K."/>
            <person name="Jones D."/>
            <person name="Wendel J."/>
            <person name="Stelly D."/>
            <person name="Grimwood J."/>
            <person name="Schmutz J."/>
        </authorList>
    </citation>
    <scope>NUCLEOTIDE SEQUENCE [LARGE SCALE GENOMIC DNA]</scope>
    <source>
        <strain evidence="2">1808015.09</strain>
    </source>
</reference>
<name>A0A5D2CMU2_GOSDA</name>
<evidence type="ECO:0000313" key="3">
    <source>
        <dbReference type="Proteomes" id="UP000323506"/>
    </source>
</evidence>
<evidence type="ECO:0000256" key="1">
    <source>
        <dbReference type="SAM" id="MobiDB-lite"/>
    </source>
</evidence>
<organism evidence="2 3">
    <name type="scientific">Gossypium darwinii</name>
    <name type="common">Darwin's cotton</name>
    <name type="synonym">Gossypium barbadense var. darwinii</name>
    <dbReference type="NCBI Taxonomy" id="34276"/>
    <lineage>
        <taxon>Eukaryota</taxon>
        <taxon>Viridiplantae</taxon>
        <taxon>Streptophyta</taxon>
        <taxon>Embryophyta</taxon>
        <taxon>Tracheophyta</taxon>
        <taxon>Spermatophyta</taxon>
        <taxon>Magnoliopsida</taxon>
        <taxon>eudicotyledons</taxon>
        <taxon>Gunneridae</taxon>
        <taxon>Pentapetalae</taxon>
        <taxon>rosids</taxon>
        <taxon>malvids</taxon>
        <taxon>Malvales</taxon>
        <taxon>Malvaceae</taxon>
        <taxon>Malvoideae</taxon>
        <taxon>Gossypium</taxon>
    </lineage>
</organism>
<evidence type="ECO:0000313" key="2">
    <source>
        <dbReference type="EMBL" id="TYG69615.1"/>
    </source>
</evidence>
<feature type="region of interest" description="Disordered" evidence="1">
    <location>
        <begin position="1"/>
        <end position="22"/>
    </location>
</feature>